<reference evidence="4" key="2">
    <citation type="submission" date="2020-02" db="EMBL/GenBank/DDBJ databases">
        <authorList>
            <person name="Gilchrist C.L.M."/>
            <person name="Chooi Y.-H."/>
        </authorList>
    </citation>
    <scope>NUCLEOTIDE SEQUENCE</scope>
    <source>
        <strain evidence="4">MST-FP2251</strain>
    </source>
</reference>
<dbReference type="AlphaFoldDB" id="A0AAD4GZ03"/>
<dbReference type="GO" id="GO:0004222">
    <property type="term" value="F:metalloendopeptidase activity"/>
    <property type="evidence" value="ECO:0007669"/>
    <property type="project" value="InterPro"/>
</dbReference>
<proteinExistence type="predicted"/>
<keyword evidence="1" id="KW-0479">Metal-binding</keyword>
<organism evidence="4 5">
    <name type="scientific">Aspergillus nanangensis</name>
    <dbReference type="NCBI Taxonomy" id="2582783"/>
    <lineage>
        <taxon>Eukaryota</taxon>
        <taxon>Fungi</taxon>
        <taxon>Dikarya</taxon>
        <taxon>Ascomycota</taxon>
        <taxon>Pezizomycotina</taxon>
        <taxon>Eurotiomycetes</taxon>
        <taxon>Eurotiomycetidae</taxon>
        <taxon>Eurotiales</taxon>
        <taxon>Aspergillaceae</taxon>
        <taxon>Aspergillus</taxon>
        <taxon>Aspergillus subgen. Circumdati</taxon>
    </lineage>
</organism>
<dbReference type="GO" id="GO:0006508">
    <property type="term" value="P:proteolysis"/>
    <property type="evidence" value="ECO:0007669"/>
    <property type="project" value="InterPro"/>
</dbReference>
<protein>
    <recommendedName>
        <fullName evidence="3">Peptidase M12B domain-containing protein</fullName>
    </recommendedName>
</protein>
<sequence length="483" mass="52136">MRVSNFFFTAATVLSLASHISARRLETSAFRLDQPVIHAAPSSSHRLPSQFNITAGIVGKDQNLAFVLESNHHVASPDTHVQYLDVDGNTNPIDTSFYQTTKGSAWLQSTGRAWKEVGWARIVVIRTGKDPLFEGTFTVKSTHYDIRLQNPIIQGSENDDNNRLMVYRTPSSPSRFLDSSSGAIDPPPRCMSAPRAAAPGLSLLPRDNRDLLNTINSTAGCPQTRQVAYIGVATDCSYSAGFSSPDAVHRNILNLVNTASVVFETSFNISLGLRNLTIADSRCPNRSSEYMAWNSACPNGDMNWRLQRFSSWRGAVQDTTNAYWTLMTDCHNSGGEVGVSWVGELCNSGEEGRRFDRSAAGIGANVVARTSAQWQVFTHEAAHMFGAIHDCNTDACASHLNTLTSSSQCCPRSPSSCDADGAFIMNPSSSRAMSRFSACTRGDVCAQLGSGSVNTQCLVPVTAIEGINMTGVNSGRAGGTVLR</sequence>
<dbReference type="GO" id="GO:0046872">
    <property type="term" value="F:metal ion binding"/>
    <property type="evidence" value="ECO:0007669"/>
    <property type="project" value="UniProtKB-KW"/>
</dbReference>
<name>A0AAD4GZ03_ASPNN</name>
<feature type="domain" description="Peptidase M12B" evidence="3">
    <location>
        <begin position="225"/>
        <end position="444"/>
    </location>
</feature>
<comment type="caution">
    <text evidence="4">The sequence shown here is derived from an EMBL/GenBank/DDBJ whole genome shotgun (WGS) entry which is preliminary data.</text>
</comment>
<feature type="active site" evidence="1">
    <location>
        <position position="380"/>
    </location>
</feature>
<feature type="binding site" evidence="1">
    <location>
        <position position="383"/>
    </location>
    <ligand>
        <name>Zn(2+)</name>
        <dbReference type="ChEBI" id="CHEBI:29105"/>
        <note>catalytic</note>
    </ligand>
</feature>
<dbReference type="Proteomes" id="UP001194746">
    <property type="component" value="Unassembled WGS sequence"/>
</dbReference>
<gene>
    <name evidence="4" type="ORF">FE257_007752</name>
</gene>
<accession>A0AAD4GZ03</accession>
<feature type="binding site" evidence="1">
    <location>
        <position position="389"/>
    </location>
    <ligand>
        <name>Zn(2+)</name>
        <dbReference type="ChEBI" id="CHEBI:29105"/>
        <note>catalytic</note>
    </ligand>
</feature>
<feature type="chain" id="PRO_5042231615" description="Peptidase M12B domain-containing protein" evidence="2">
    <location>
        <begin position="23"/>
        <end position="483"/>
    </location>
</feature>
<dbReference type="Pfam" id="PF13688">
    <property type="entry name" value="Reprolysin_5"/>
    <property type="match status" value="1"/>
</dbReference>
<evidence type="ECO:0000313" key="4">
    <source>
        <dbReference type="EMBL" id="KAF9894250.1"/>
    </source>
</evidence>
<feature type="signal peptide" evidence="2">
    <location>
        <begin position="1"/>
        <end position="22"/>
    </location>
</feature>
<dbReference type="EMBL" id="VCAU01000004">
    <property type="protein sequence ID" value="KAF9894250.1"/>
    <property type="molecule type" value="Genomic_DNA"/>
</dbReference>
<evidence type="ECO:0000256" key="1">
    <source>
        <dbReference type="PROSITE-ProRule" id="PRU00276"/>
    </source>
</evidence>
<evidence type="ECO:0000313" key="5">
    <source>
        <dbReference type="Proteomes" id="UP001194746"/>
    </source>
</evidence>
<dbReference type="PANTHER" id="PTHR11905">
    <property type="entry name" value="ADAM A DISINTEGRIN AND METALLOPROTEASE DOMAIN"/>
    <property type="match status" value="1"/>
</dbReference>
<dbReference type="InterPro" id="IPR001590">
    <property type="entry name" value="Peptidase_M12B"/>
</dbReference>
<keyword evidence="2" id="KW-0732">Signal</keyword>
<feature type="binding site" evidence="1">
    <location>
        <position position="379"/>
    </location>
    <ligand>
        <name>Zn(2+)</name>
        <dbReference type="ChEBI" id="CHEBI:29105"/>
        <note>catalytic</note>
    </ligand>
</feature>
<evidence type="ECO:0000256" key="2">
    <source>
        <dbReference type="SAM" id="SignalP"/>
    </source>
</evidence>
<dbReference type="PANTHER" id="PTHR11905:SF222">
    <property type="entry name" value="ADAM FAMILY OF METALLOPROTEASE ADM-A (AFU_ORTHOLOGUE AFUA_6G14420)"/>
    <property type="match status" value="1"/>
</dbReference>
<dbReference type="Gene3D" id="3.40.390.10">
    <property type="entry name" value="Collagenase (Catalytic Domain)"/>
    <property type="match status" value="1"/>
</dbReference>
<dbReference type="SUPFAM" id="SSF55486">
    <property type="entry name" value="Metalloproteases ('zincins'), catalytic domain"/>
    <property type="match status" value="1"/>
</dbReference>
<comment type="caution">
    <text evidence="1">Lacks conserved residue(s) required for the propagation of feature annotation.</text>
</comment>
<evidence type="ECO:0000259" key="3">
    <source>
        <dbReference type="PROSITE" id="PS50215"/>
    </source>
</evidence>
<reference evidence="4" key="1">
    <citation type="journal article" date="2019" name="Beilstein J. Org. Chem.">
        <title>Nanangenines: drimane sesquiterpenoids as the dominant metabolite cohort of a novel Australian fungus, Aspergillus nanangensis.</title>
        <authorList>
            <person name="Lacey H.J."/>
            <person name="Gilchrist C.L.M."/>
            <person name="Crombie A."/>
            <person name="Kalaitzis J.A."/>
            <person name="Vuong D."/>
            <person name="Rutledge P.J."/>
            <person name="Turner P."/>
            <person name="Pitt J.I."/>
            <person name="Lacey E."/>
            <person name="Chooi Y.H."/>
            <person name="Piggott A.M."/>
        </authorList>
    </citation>
    <scope>NUCLEOTIDE SEQUENCE</scope>
    <source>
        <strain evidence="4">MST-FP2251</strain>
    </source>
</reference>
<dbReference type="PROSITE" id="PS50215">
    <property type="entry name" value="ADAM_MEPRO"/>
    <property type="match status" value="1"/>
</dbReference>
<keyword evidence="5" id="KW-1185">Reference proteome</keyword>
<dbReference type="InterPro" id="IPR024079">
    <property type="entry name" value="MetalloPept_cat_dom_sf"/>
</dbReference>
<keyword evidence="1" id="KW-0862">Zinc</keyword>